<dbReference type="Proteomes" id="UP001148125">
    <property type="component" value="Unassembled WGS sequence"/>
</dbReference>
<evidence type="ECO:0000256" key="3">
    <source>
        <dbReference type="ARBA" id="ARBA00023082"/>
    </source>
</evidence>
<dbReference type="InterPro" id="IPR013324">
    <property type="entry name" value="RNA_pol_sigma_r3/r4-like"/>
</dbReference>
<comment type="similarity">
    <text evidence="1">Belongs to the sigma-70 factor family. ECF subfamily.</text>
</comment>
<dbReference type="InterPro" id="IPR014284">
    <property type="entry name" value="RNA_pol_sigma-70_dom"/>
</dbReference>
<evidence type="ECO:0000313" key="7">
    <source>
        <dbReference type="EMBL" id="MDE5414462.1"/>
    </source>
</evidence>
<gene>
    <name evidence="7" type="ORF">N7Z68_13870</name>
</gene>
<dbReference type="InterPro" id="IPR039425">
    <property type="entry name" value="RNA_pol_sigma-70-like"/>
</dbReference>
<keyword evidence="8" id="KW-1185">Reference proteome</keyword>
<evidence type="ECO:0000256" key="4">
    <source>
        <dbReference type="ARBA" id="ARBA00023163"/>
    </source>
</evidence>
<keyword evidence="2" id="KW-0805">Transcription regulation</keyword>
<dbReference type="RefSeq" id="WP_275119074.1">
    <property type="nucleotide sequence ID" value="NZ_JAOTPO010000009.1"/>
</dbReference>
<dbReference type="SUPFAM" id="SSF88946">
    <property type="entry name" value="Sigma2 domain of RNA polymerase sigma factors"/>
    <property type="match status" value="1"/>
</dbReference>
<dbReference type="PANTHER" id="PTHR43133:SF46">
    <property type="entry name" value="RNA POLYMERASE SIGMA-70 FACTOR ECF SUBFAMILY"/>
    <property type="match status" value="1"/>
</dbReference>
<sequence length="192" mass="23011">MKKFILSFFNKKANHTLDLSTQKVIYNQYYPCIYRTAYRYCADEDIAKDIVQDTFIRAFKYISTYEEKENTSFEAWLVTIARNEALKYLKSVSKRNEILKEEIELTEEYSSVETEIMNRLTIEELQEIICDLPEISRVIFLLRYVHDLPYKEISERLNLQENTVRQRAFRVRNFIQKGMKNEGDHDEQSKMG</sequence>
<evidence type="ECO:0000256" key="1">
    <source>
        <dbReference type="ARBA" id="ARBA00010641"/>
    </source>
</evidence>
<dbReference type="InterPro" id="IPR013325">
    <property type="entry name" value="RNA_pol_sigma_r2"/>
</dbReference>
<dbReference type="Gene3D" id="1.10.10.10">
    <property type="entry name" value="Winged helix-like DNA-binding domain superfamily/Winged helix DNA-binding domain"/>
    <property type="match status" value="1"/>
</dbReference>
<dbReference type="NCBIfam" id="TIGR02937">
    <property type="entry name" value="sigma70-ECF"/>
    <property type="match status" value="1"/>
</dbReference>
<dbReference type="PANTHER" id="PTHR43133">
    <property type="entry name" value="RNA POLYMERASE ECF-TYPE SIGMA FACTO"/>
    <property type="match status" value="1"/>
</dbReference>
<evidence type="ECO:0000256" key="2">
    <source>
        <dbReference type="ARBA" id="ARBA00023015"/>
    </source>
</evidence>
<feature type="domain" description="RNA polymerase sigma factor 70 region 4 type 2" evidence="6">
    <location>
        <begin position="123"/>
        <end position="173"/>
    </location>
</feature>
<evidence type="ECO:0000259" key="6">
    <source>
        <dbReference type="Pfam" id="PF08281"/>
    </source>
</evidence>
<organism evidence="7 8">
    <name type="scientific">Alkalihalobacterium chitinilyticum</name>
    <dbReference type="NCBI Taxonomy" id="2980103"/>
    <lineage>
        <taxon>Bacteria</taxon>
        <taxon>Bacillati</taxon>
        <taxon>Bacillota</taxon>
        <taxon>Bacilli</taxon>
        <taxon>Bacillales</taxon>
        <taxon>Bacillaceae</taxon>
        <taxon>Alkalihalobacterium</taxon>
    </lineage>
</organism>
<dbReference type="SUPFAM" id="SSF88659">
    <property type="entry name" value="Sigma3 and sigma4 domains of RNA polymerase sigma factors"/>
    <property type="match status" value="1"/>
</dbReference>
<accession>A0ABT5VI93</accession>
<dbReference type="InterPro" id="IPR007627">
    <property type="entry name" value="RNA_pol_sigma70_r2"/>
</dbReference>
<dbReference type="InterPro" id="IPR013249">
    <property type="entry name" value="RNA_pol_sigma70_r4_t2"/>
</dbReference>
<keyword evidence="3" id="KW-0731">Sigma factor</keyword>
<dbReference type="Gene3D" id="1.10.1740.10">
    <property type="match status" value="1"/>
</dbReference>
<dbReference type="InterPro" id="IPR036388">
    <property type="entry name" value="WH-like_DNA-bd_sf"/>
</dbReference>
<dbReference type="EMBL" id="JAOTPO010000009">
    <property type="protein sequence ID" value="MDE5414462.1"/>
    <property type="molecule type" value="Genomic_DNA"/>
</dbReference>
<feature type="domain" description="RNA polymerase sigma-70 region 2" evidence="5">
    <location>
        <begin position="25"/>
        <end position="92"/>
    </location>
</feature>
<keyword evidence="4" id="KW-0804">Transcription</keyword>
<protein>
    <submittedName>
        <fullName evidence="7">RNA polymerase sigma factor</fullName>
    </submittedName>
</protein>
<dbReference type="Pfam" id="PF04542">
    <property type="entry name" value="Sigma70_r2"/>
    <property type="match status" value="1"/>
</dbReference>
<comment type="caution">
    <text evidence="7">The sequence shown here is derived from an EMBL/GenBank/DDBJ whole genome shotgun (WGS) entry which is preliminary data.</text>
</comment>
<reference evidence="7" key="1">
    <citation type="submission" date="2024-05" db="EMBL/GenBank/DDBJ databases">
        <title>Alkalihalobacillus sp. strain MEB203 novel alkaliphilic bacterium from Lonar Lake, India.</title>
        <authorList>
            <person name="Joshi A."/>
            <person name="Thite S."/>
            <person name="Mengade P."/>
        </authorList>
    </citation>
    <scope>NUCLEOTIDE SEQUENCE</scope>
    <source>
        <strain evidence="7">MEB 203</strain>
    </source>
</reference>
<dbReference type="CDD" id="cd06171">
    <property type="entry name" value="Sigma70_r4"/>
    <property type="match status" value="1"/>
</dbReference>
<name>A0ABT5VI93_9BACI</name>
<dbReference type="Pfam" id="PF08281">
    <property type="entry name" value="Sigma70_r4_2"/>
    <property type="match status" value="1"/>
</dbReference>
<proteinExistence type="inferred from homology"/>
<evidence type="ECO:0000313" key="8">
    <source>
        <dbReference type="Proteomes" id="UP001148125"/>
    </source>
</evidence>
<evidence type="ECO:0000259" key="5">
    <source>
        <dbReference type="Pfam" id="PF04542"/>
    </source>
</evidence>